<organism evidence="1 2">
    <name type="scientific">Caenorhabditis tropicalis</name>
    <dbReference type="NCBI Taxonomy" id="1561998"/>
    <lineage>
        <taxon>Eukaryota</taxon>
        <taxon>Metazoa</taxon>
        <taxon>Ecdysozoa</taxon>
        <taxon>Nematoda</taxon>
        <taxon>Chromadorea</taxon>
        <taxon>Rhabditida</taxon>
        <taxon>Rhabditina</taxon>
        <taxon>Rhabditomorpha</taxon>
        <taxon>Rhabditoidea</taxon>
        <taxon>Rhabditidae</taxon>
        <taxon>Peloderinae</taxon>
        <taxon>Caenorhabditis</taxon>
    </lineage>
</organism>
<keyword evidence="1" id="KW-1185">Reference proteome</keyword>
<name>A0A1I7TIR4_9PELO</name>
<accession>A0A1I7TIR4</accession>
<proteinExistence type="predicted"/>
<evidence type="ECO:0000313" key="1">
    <source>
        <dbReference type="Proteomes" id="UP000095282"/>
    </source>
</evidence>
<dbReference type="AlphaFoldDB" id="A0A1I7TIR4"/>
<evidence type="ECO:0000313" key="2">
    <source>
        <dbReference type="WBParaSite" id="Csp11.Scaffold625.g6334.t1"/>
    </source>
</evidence>
<sequence length="189" mass="21721">MGTVNHIYPPSLYLEESFQFHLNARVAFRQNEYNRPYHIRVTNEESLVSALYDTEKERGTEREHGEVTYLKTTHPLQLQVGTYSCQIEQQGILFGRPLQDPSGPGPQALLVFRIPKKPNVIEAELNAPGWLWSPKGSRSDPSNYRPISLTSSIRKTMEKMIKKKVVKYLRDDIRNPQAGLQAFARHLLC</sequence>
<protein>
    <submittedName>
        <fullName evidence="2">IGv domain-containing protein</fullName>
    </submittedName>
</protein>
<dbReference type="Proteomes" id="UP000095282">
    <property type="component" value="Unplaced"/>
</dbReference>
<dbReference type="WBParaSite" id="Csp11.Scaffold625.g6334.t1">
    <property type="protein sequence ID" value="Csp11.Scaffold625.g6334.t1"/>
    <property type="gene ID" value="Csp11.Scaffold625.g6334"/>
</dbReference>
<reference evidence="2" key="1">
    <citation type="submission" date="2016-11" db="UniProtKB">
        <authorList>
            <consortium name="WormBaseParasite"/>
        </authorList>
    </citation>
    <scope>IDENTIFICATION</scope>
</reference>